<evidence type="ECO:0008006" key="8">
    <source>
        <dbReference type="Google" id="ProtNLM"/>
    </source>
</evidence>
<dbReference type="EMBL" id="BARS01031714">
    <property type="protein sequence ID" value="GAG21265.1"/>
    <property type="molecule type" value="Genomic_DNA"/>
</dbReference>
<dbReference type="GO" id="GO:0016020">
    <property type="term" value="C:membrane"/>
    <property type="evidence" value="ECO:0007669"/>
    <property type="project" value="UniProtKB-SubCell"/>
</dbReference>
<keyword evidence="2" id="KW-0813">Transport</keyword>
<dbReference type="AlphaFoldDB" id="X0VSP4"/>
<evidence type="ECO:0000256" key="5">
    <source>
        <dbReference type="ARBA" id="ARBA00023136"/>
    </source>
</evidence>
<accession>X0VSP4</accession>
<evidence type="ECO:0000256" key="3">
    <source>
        <dbReference type="ARBA" id="ARBA00022781"/>
    </source>
</evidence>
<dbReference type="SUPFAM" id="SSF47928">
    <property type="entry name" value="N-terminal domain of the delta subunit of the F1F0-ATP synthase"/>
    <property type="match status" value="1"/>
</dbReference>
<comment type="caution">
    <text evidence="7">The sequence shown here is derived from an EMBL/GenBank/DDBJ whole genome shotgun (WGS) entry which is preliminary data.</text>
</comment>
<dbReference type="HAMAP" id="MF_01416">
    <property type="entry name" value="ATP_synth_delta_bact"/>
    <property type="match status" value="1"/>
</dbReference>
<organism evidence="7">
    <name type="scientific">marine sediment metagenome</name>
    <dbReference type="NCBI Taxonomy" id="412755"/>
    <lineage>
        <taxon>unclassified sequences</taxon>
        <taxon>metagenomes</taxon>
        <taxon>ecological metagenomes</taxon>
    </lineage>
</organism>
<proteinExistence type="inferred from homology"/>
<dbReference type="GO" id="GO:0046933">
    <property type="term" value="F:proton-transporting ATP synthase activity, rotational mechanism"/>
    <property type="evidence" value="ECO:0007669"/>
    <property type="project" value="InterPro"/>
</dbReference>
<gene>
    <name evidence="7" type="ORF">S01H1_49316</name>
</gene>
<evidence type="ECO:0000313" key="7">
    <source>
        <dbReference type="EMBL" id="GAG21265.1"/>
    </source>
</evidence>
<sequence>MARVAAKRHAQAAFQIALERDELEIWRGDLERLSALVGDPLLFAFLESPRINFEEKGRILRQGLEGVNPLVMNLALLVVARGRLDLVADMVLEYGQLVDEQRGIAHAEVATAVPIELEDKDKLIRYLSDLVGLKIVLTERVDPSIIGGLVARVGDKIIDGSTRSRLLALRESLLK</sequence>
<evidence type="ECO:0000256" key="6">
    <source>
        <dbReference type="ARBA" id="ARBA00023310"/>
    </source>
</evidence>
<evidence type="ECO:0000256" key="1">
    <source>
        <dbReference type="ARBA" id="ARBA00004370"/>
    </source>
</evidence>
<evidence type="ECO:0000256" key="2">
    <source>
        <dbReference type="ARBA" id="ARBA00022448"/>
    </source>
</evidence>
<dbReference type="Gene3D" id="1.10.520.20">
    <property type="entry name" value="N-terminal domain of the delta subunit of the F1F0-ATP synthase"/>
    <property type="match status" value="1"/>
</dbReference>
<dbReference type="PRINTS" id="PR00125">
    <property type="entry name" value="ATPASEDELTA"/>
</dbReference>
<keyword evidence="6" id="KW-0066">ATP synthesis</keyword>
<keyword evidence="3" id="KW-0375">Hydrogen ion transport</keyword>
<keyword evidence="4" id="KW-0406">Ion transport</keyword>
<dbReference type="PANTHER" id="PTHR11910">
    <property type="entry name" value="ATP SYNTHASE DELTA CHAIN"/>
    <property type="match status" value="1"/>
</dbReference>
<keyword evidence="5" id="KW-0472">Membrane</keyword>
<reference evidence="7" key="1">
    <citation type="journal article" date="2014" name="Front. Microbiol.">
        <title>High frequency of phylogenetically diverse reductive dehalogenase-homologous genes in deep subseafloor sedimentary metagenomes.</title>
        <authorList>
            <person name="Kawai M."/>
            <person name="Futagami T."/>
            <person name="Toyoda A."/>
            <person name="Takaki Y."/>
            <person name="Nishi S."/>
            <person name="Hori S."/>
            <person name="Arai W."/>
            <person name="Tsubouchi T."/>
            <person name="Morono Y."/>
            <person name="Uchiyama I."/>
            <person name="Ito T."/>
            <person name="Fujiyama A."/>
            <person name="Inagaki F."/>
            <person name="Takami H."/>
        </authorList>
    </citation>
    <scope>NUCLEOTIDE SEQUENCE</scope>
    <source>
        <strain evidence="7">Expedition CK06-06</strain>
    </source>
</reference>
<dbReference type="NCBIfam" id="TIGR01145">
    <property type="entry name" value="ATP_synt_delta"/>
    <property type="match status" value="1"/>
</dbReference>
<dbReference type="InterPro" id="IPR026015">
    <property type="entry name" value="ATP_synth_OSCP/delta_N_sf"/>
</dbReference>
<evidence type="ECO:0000256" key="4">
    <source>
        <dbReference type="ARBA" id="ARBA00023065"/>
    </source>
</evidence>
<protein>
    <recommendedName>
        <fullName evidence="8">ATP synthase subunit delta</fullName>
    </recommendedName>
</protein>
<dbReference type="Pfam" id="PF00213">
    <property type="entry name" value="OSCP"/>
    <property type="match status" value="1"/>
</dbReference>
<dbReference type="InterPro" id="IPR000711">
    <property type="entry name" value="ATPase_OSCP/dsu"/>
</dbReference>
<comment type="subcellular location">
    <subcellularLocation>
        <location evidence="1">Membrane</location>
    </subcellularLocation>
</comment>
<name>X0VSP4_9ZZZZ</name>